<gene>
    <name evidence="1" type="ordered locus">MADE_1014735</name>
</gene>
<name>F2GCC5_ALTMD</name>
<protein>
    <submittedName>
        <fullName evidence="1">Uncharacterized protein</fullName>
    </submittedName>
</protein>
<reference evidence="1 2" key="1">
    <citation type="journal article" date="2008" name="ISME J.">
        <title>Comparative genomics of two ecotypes of the marine planktonic copiotroph Alteromonas macleodii suggests alternative lifestyles associated with different kinds of particulate organic matter.</title>
        <authorList>
            <person name="Ivars-Martinez E."/>
            <person name="Martin-Cuadrado A.B."/>
            <person name="D'Auria G."/>
            <person name="Mira A."/>
            <person name="Ferriera S."/>
            <person name="Johnson J."/>
            <person name="Friedman R."/>
            <person name="Rodriguez-Valera F."/>
        </authorList>
    </citation>
    <scope>NUCLEOTIDE SEQUENCE [LARGE SCALE GENOMIC DNA]</scope>
    <source>
        <strain evidence="2">DSM 17117 / CIP 110805 / LMG 28347 / Deep ecotype</strain>
    </source>
</reference>
<evidence type="ECO:0000313" key="2">
    <source>
        <dbReference type="Proteomes" id="UP000001870"/>
    </source>
</evidence>
<reference evidence="1 2" key="2">
    <citation type="journal article" date="2015" name="Antonie Van Leeuwenhoek">
        <title>Ecophysiological diversity of a novel member of the genus Alteromonas, and description of Alteromonas mediterranea sp. nov.</title>
        <authorList>
            <person name="Ivanova E.P."/>
            <person name="Lopez-Perez M."/>
            <person name="Zabalos M."/>
            <person name="Nguyen S.H."/>
            <person name="Webb H.K."/>
            <person name="Ryan J."/>
            <person name="Lagutin K."/>
            <person name="Vyssotski M."/>
            <person name="Crawford R.J."/>
            <person name="Rodriguez-Valera F."/>
        </authorList>
    </citation>
    <scope>NUCLEOTIDE SEQUENCE [LARGE SCALE GENOMIC DNA]</scope>
    <source>
        <strain evidence="2">DSM 17117 / CIP 110805 / LMG 28347 / Deep ecotype</strain>
    </source>
</reference>
<dbReference type="EMBL" id="CP001103">
    <property type="protein sequence ID" value="AEA99081.1"/>
    <property type="molecule type" value="Genomic_DNA"/>
</dbReference>
<evidence type="ECO:0000313" key="1">
    <source>
        <dbReference type="EMBL" id="AEA99081.1"/>
    </source>
</evidence>
<dbReference type="Proteomes" id="UP000001870">
    <property type="component" value="Chromosome"/>
</dbReference>
<sequence>MKIIVFEKFIAVSVFGAPSTIKKLSKDLVHFNNRYMAIVIWK</sequence>
<keyword evidence="2" id="KW-1185">Reference proteome</keyword>
<dbReference type="AlphaFoldDB" id="F2GCC5"/>
<organism evidence="1 2">
    <name type="scientific">Alteromonas mediterranea (strain DSM 17117 / CIP 110805 / LMG 28347 / Deep ecotype)</name>
    <dbReference type="NCBI Taxonomy" id="1774373"/>
    <lineage>
        <taxon>Bacteria</taxon>
        <taxon>Pseudomonadati</taxon>
        <taxon>Pseudomonadota</taxon>
        <taxon>Gammaproteobacteria</taxon>
        <taxon>Alteromonadales</taxon>
        <taxon>Alteromonadaceae</taxon>
        <taxon>Alteromonas/Salinimonas group</taxon>
        <taxon>Alteromonas</taxon>
    </lineage>
</organism>
<proteinExistence type="predicted"/>
<dbReference type="KEGG" id="amc:MADE_1014735"/>
<dbReference type="HOGENOM" id="CLU_3246282_0_0_6"/>
<accession>F2GCC5</accession>